<reference evidence="1" key="1">
    <citation type="submission" date="2018-11" db="EMBL/GenBank/DDBJ databases">
        <authorList>
            <consortium name="Genoscope - CEA"/>
            <person name="William W."/>
        </authorList>
    </citation>
    <scope>NUCLEOTIDE SEQUENCE</scope>
</reference>
<proteinExistence type="predicted"/>
<organism evidence="1">
    <name type="scientific">Brassica oleracea</name>
    <name type="common">Wild cabbage</name>
    <dbReference type="NCBI Taxonomy" id="3712"/>
    <lineage>
        <taxon>Eukaryota</taxon>
        <taxon>Viridiplantae</taxon>
        <taxon>Streptophyta</taxon>
        <taxon>Embryophyta</taxon>
        <taxon>Tracheophyta</taxon>
        <taxon>Spermatophyta</taxon>
        <taxon>Magnoliopsida</taxon>
        <taxon>eudicotyledons</taxon>
        <taxon>Gunneridae</taxon>
        <taxon>Pentapetalae</taxon>
        <taxon>rosids</taxon>
        <taxon>malvids</taxon>
        <taxon>Brassicales</taxon>
        <taxon>Brassicaceae</taxon>
        <taxon>Brassiceae</taxon>
        <taxon>Brassica</taxon>
    </lineage>
</organism>
<evidence type="ECO:0000313" key="1">
    <source>
        <dbReference type="EMBL" id="VDD51035.1"/>
    </source>
</evidence>
<dbReference type="AlphaFoldDB" id="A0A3P6G047"/>
<dbReference type="EMBL" id="LR031878">
    <property type="protein sequence ID" value="VDD51035.1"/>
    <property type="molecule type" value="Genomic_DNA"/>
</dbReference>
<dbReference type="PROSITE" id="PS51257">
    <property type="entry name" value="PROKAR_LIPOPROTEIN"/>
    <property type="match status" value="1"/>
</dbReference>
<sequence length="79" mass="8330">MEVVVNRVVAVVVQGVVVAGCKERGQGVAGCRGSSGEEVAAAAVKKLRQWRCKELGRGHKGVAVVALRWNQKFHGGSFA</sequence>
<protein>
    <submittedName>
        <fullName evidence="1">Uncharacterized protein</fullName>
    </submittedName>
</protein>
<gene>
    <name evidence="1" type="ORF">BOLC1T03424H</name>
</gene>
<accession>A0A3P6G047</accession>
<name>A0A3P6G047_BRAOL</name>